<dbReference type="GO" id="GO:0004673">
    <property type="term" value="F:protein histidine kinase activity"/>
    <property type="evidence" value="ECO:0007669"/>
    <property type="project" value="UniProtKB-EC"/>
</dbReference>
<dbReference type="Pfam" id="PF00672">
    <property type="entry name" value="HAMP"/>
    <property type="match status" value="1"/>
</dbReference>
<dbReference type="EMBL" id="JBHSOW010000030">
    <property type="protein sequence ID" value="MFC5649094.1"/>
    <property type="molecule type" value="Genomic_DNA"/>
</dbReference>
<proteinExistence type="predicted"/>
<evidence type="ECO:0000256" key="3">
    <source>
        <dbReference type="ARBA" id="ARBA00022553"/>
    </source>
</evidence>
<dbReference type="Proteomes" id="UP001596047">
    <property type="component" value="Unassembled WGS sequence"/>
</dbReference>
<feature type="domain" description="HAMP" evidence="8">
    <location>
        <begin position="317"/>
        <end position="369"/>
    </location>
</feature>
<evidence type="ECO:0000259" key="8">
    <source>
        <dbReference type="PROSITE" id="PS50885"/>
    </source>
</evidence>
<evidence type="ECO:0000256" key="2">
    <source>
        <dbReference type="ARBA" id="ARBA00022475"/>
    </source>
</evidence>
<keyword evidence="4 9" id="KW-0808">Transferase</keyword>
<dbReference type="SMART" id="SM00304">
    <property type="entry name" value="HAMP"/>
    <property type="match status" value="1"/>
</dbReference>
<dbReference type="SUPFAM" id="SSF158472">
    <property type="entry name" value="HAMP domain-like"/>
    <property type="match status" value="1"/>
</dbReference>
<comment type="caution">
    <text evidence="9">The sequence shown here is derived from an EMBL/GenBank/DDBJ whole genome shotgun (WGS) entry which is preliminary data.</text>
</comment>
<reference evidence="10" key="1">
    <citation type="journal article" date="2019" name="Int. J. Syst. Evol. Microbiol.">
        <title>The Global Catalogue of Microorganisms (GCM) 10K type strain sequencing project: providing services to taxonomists for standard genome sequencing and annotation.</title>
        <authorList>
            <consortium name="The Broad Institute Genomics Platform"/>
            <consortium name="The Broad Institute Genome Sequencing Center for Infectious Disease"/>
            <person name="Wu L."/>
            <person name="Ma J."/>
        </authorList>
    </citation>
    <scope>NUCLEOTIDE SEQUENCE [LARGE SCALE GENOMIC DNA]</scope>
    <source>
        <strain evidence="10">CGMCC 1.3240</strain>
    </source>
</reference>
<accession>A0ABW0VW32</accession>
<comment type="subcellular location">
    <subcellularLocation>
        <location evidence="1">Cell membrane</location>
        <topology evidence="1">Multi-pass membrane protein</topology>
    </subcellularLocation>
</comment>
<evidence type="ECO:0000256" key="4">
    <source>
        <dbReference type="ARBA" id="ARBA00022679"/>
    </source>
</evidence>
<dbReference type="PANTHER" id="PTHR34220">
    <property type="entry name" value="SENSOR HISTIDINE KINASE YPDA"/>
    <property type="match status" value="1"/>
</dbReference>
<sequence>MVRGLIRVINDLKLRTKLVLSFIVVVFIPVMIVGGFLTIQLRHMALDNALEQTATNVDRVKKRTAEVINVSYDISYRLSNDSRLETVANRQYESVYDVVKAYQDYPDIKEYMRLYKEVSNIRLYISNKTLLDNWEFIQPSQKVLNSSWYKRAQSSNGLIGWSYIEDERDHQTYLSLVRKIDFINQHRSGVLVINVNPRVLNSILGQESFETMIIDEENHIVSANRPDRIGKTLADIHFDPNIINKKSGSFQAVLDGESSRIQIESLVAEPNLKGIRIVSIFSIQGIVKGANHIILLAATVIMISFAVAVILIYGFSTMLSKRMLRLSKHITKVATGHLDIVLEIDGKDEIGQLSRQFNSMVVSIKELIIEVKDSNQQKVQLESRQNEIKFKMMASQINPHFLFNALESIRMKAHLKGQSEISKVVRLLGKMMRKNLEAGSRTVPLWNEIDMVRCYLEIQKFRYEDRLSYELLIDPQAEQLPFLPLIIQPLVENAVIHGLENREAGGLVQIKVKLIESFVQVEVIDNGEGMTMERMNELNQSLEEKEDDEQNRIGLRNVHLRLKLSYGSEYGLHIWSEPGTGTKVQFMIPVGGELHV</sequence>
<dbReference type="Gene3D" id="6.10.340.10">
    <property type="match status" value="1"/>
</dbReference>
<dbReference type="InterPro" id="IPR003594">
    <property type="entry name" value="HATPase_dom"/>
</dbReference>
<keyword evidence="5 9" id="KW-0418">Kinase</keyword>
<evidence type="ECO:0000256" key="5">
    <source>
        <dbReference type="ARBA" id="ARBA00022777"/>
    </source>
</evidence>
<protein>
    <submittedName>
        <fullName evidence="9">Sensor histidine kinase</fullName>
        <ecNumber evidence="9">2.7.13.3</ecNumber>
    </submittedName>
</protein>
<dbReference type="Gene3D" id="3.30.565.10">
    <property type="entry name" value="Histidine kinase-like ATPase, C-terminal domain"/>
    <property type="match status" value="1"/>
</dbReference>
<dbReference type="PROSITE" id="PS50885">
    <property type="entry name" value="HAMP"/>
    <property type="match status" value="1"/>
</dbReference>
<keyword evidence="7" id="KW-1133">Transmembrane helix</keyword>
<keyword evidence="10" id="KW-1185">Reference proteome</keyword>
<dbReference type="InterPro" id="IPR003660">
    <property type="entry name" value="HAMP_dom"/>
</dbReference>
<gene>
    <name evidence="9" type="ORF">ACFPYJ_08110</name>
</gene>
<dbReference type="InterPro" id="IPR036890">
    <property type="entry name" value="HATPase_C_sf"/>
</dbReference>
<dbReference type="Pfam" id="PF06580">
    <property type="entry name" value="His_kinase"/>
    <property type="match status" value="1"/>
</dbReference>
<organism evidence="9 10">
    <name type="scientific">Paenibacillus solisilvae</name>
    <dbReference type="NCBI Taxonomy" id="2486751"/>
    <lineage>
        <taxon>Bacteria</taxon>
        <taxon>Bacillati</taxon>
        <taxon>Bacillota</taxon>
        <taxon>Bacilli</taxon>
        <taxon>Bacillales</taxon>
        <taxon>Paenibacillaceae</taxon>
        <taxon>Paenibacillus</taxon>
    </lineage>
</organism>
<keyword evidence="3" id="KW-0597">Phosphoprotein</keyword>
<evidence type="ECO:0000313" key="10">
    <source>
        <dbReference type="Proteomes" id="UP001596047"/>
    </source>
</evidence>
<keyword evidence="6 7" id="KW-0472">Membrane</keyword>
<evidence type="ECO:0000256" key="7">
    <source>
        <dbReference type="SAM" id="Phobius"/>
    </source>
</evidence>
<feature type="transmembrane region" description="Helical" evidence="7">
    <location>
        <begin position="293"/>
        <end position="315"/>
    </location>
</feature>
<dbReference type="SUPFAM" id="SSF55874">
    <property type="entry name" value="ATPase domain of HSP90 chaperone/DNA topoisomerase II/histidine kinase"/>
    <property type="match status" value="1"/>
</dbReference>
<feature type="transmembrane region" description="Helical" evidence="7">
    <location>
        <begin position="20"/>
        <end position="39"/>
    </location>
</feature>
<dbReference type="RefSeq" id="WP_379187595.1">
    <property type="nucleotide sequence ID" value="NZ_JBHSOW010000030.1"/>
</dbReference>
<evidence type="ECO:0000256" key="1">
    <source>
        <dbReference type="ARBA" id="ARBA00004651"/>
    </source>
</evidence>
<dbReference type="EC" id="2.7.13.3" evidence="9"/>
<keyword evidence="2" id="KW-1003">Cell membrane</keyword>
<dbReference type="InterPro" id="IPR010559">
    <property type="entry name" value="Sig_transdc_His_kin_internal"/>
</dbReference>
<dbReference type="CDD" id="cd06225">
    <property type="entry name" value="HAMP"/>
    <property type="match status" value="1"/>
</dbReference>
<keyword evidence="7" id="KW-0812">Transmembrane</keyword>
<name>A0ABW0VW32_9BACL</name>
<evidence type="ECO:0000313" key="9">
    <source>
        <dbReference type="EMBL" id="MFC5649094.1"/>
    </source>
</evidence>
<dbReference type="PANTHER" id="PTHR34220:SF7">
    <property type="entry name" value="SENSOR HISTIDINE KINASE YPDA"/>
    <property type="match status" value="1"/>
</dbReference>
<evidence type="ECO:0000256" key="6">
    <source>
        <dbReference type="ARBA" id="ARBA00023136"/>
    </source>
</evidence>
<dbReference type="Pfam" id="PF02518">
    <property type="entry name" value="HATPase_c"/>
    <property type="match status" value="1"/>
</dbReference>
<dbReference type="InterPro" id="IPR050640">
    <property type="entry name" value="Bact_2-comp_sensor_kinase"/>
</dbReference>